<name>A0A502G745_9PROT</name>
<dbReference type="OrthoDB" id="7284617at2"/>
<evidence type="ECO:0000259" key="2">
    <source>
        <dbReference type="Pfam" id="PF07589"/>
    </source>
</evidence>
<evidence type="ECO:0000313" key="3">
    <source>
        <dbReference type="EMBL" id="TPG57689.1"/>
    </source>
</evidence>
<organism evidence="3 4">
    <name type="scientific">Muricoccus nepalensis</name>
    <dbReference type="NCBI Taxonomy" id="1854500"/>
    <lineage>
        <taxon>Bacteria</taxon>
        <taxon>Pseudomonadati</taxon>
        <taxon>Pseudomonadota</taxon>
        <taxon>Alphaproteobacteria</taxon>
        <taxon>Acetobacterales</taxon>
        <taxon>Roseomonadaceae</taxon>
        <taxon>Muricoccus</taxon>
    </lineage>
</organism>
<protein>
    <submittedName>
        <fullName evidence="3">PEP-CTERM sorting domain-containing protein</fullName>
    </submittedName>
</protein>
<feature type="domain" description="Ice-binding protein C-terminal" evidence="2">
    <location>
        <begin position="171"/>
        <end position="195"/>
    </location>
</feature>
<evidence type="ECO:0000256" key="1">
    <source>
        <dbReference type="SAM" id="SignalP"/>
    </source>
</evidence>
<dbReference type="EMBL" id="RCZP01000007">
    <property type="protein sequence ID" value="TPG57689.1"/>
    <property type="molecule type" value="Genomic_DNA"/>
</dbReference>
<comment type="caution">
    <text evidence="3">The sequence shown here is derived from an EMBL/GenBank/DDBJ whole genome shotgun (WGS) entry which is preliminary data.</text>
</comment>
<evidence type="ECO:0000313" key="4">
    <source>
        <dbReference type="Proteomes" id="UP000317078"/>
    </source>
</evidence>
<dbReference type="InterPro" id="IPR013424">
    <property type="entry name" value="Ice-binding_C"/>
</dbReference>
<sequence>MFRTVAGATLALGLATAAQAAPITVDPGSLSSNGQVTAVFVYRDAADTSVLTRSGSPNVIFNNGSDAIGTTVNLGSVNGIVTFTLTNQATGASFSTGVRDSGAGGDGFYHAVYTTNFSSLGVGALSAAAAAAVAQLPGPVTYVGFEDLRDGDYDYNDLIFAFSPVVAVPTSVPEPASLAVFGMGLLGLGLARRRRG</sequence>
<dbReference type="AlphaFoldDB" id="A0A502G745"/>
<gene>
    <name evidence="3" type="ORF">EAH89_09660</name>
</gene>
<keyword evidence="4" id="KW-1185">Reference proteome</keyword>
<accession>A0A502G745</accession>
<dbReference type="RefSeq" id="WP_140882610.1">
    <property type="nucleotide sequence ID" value="NZ_RCZP01000007.1"/>
</dbReference>
<feature type="signal peptide" evidence="1">
    <location>
        <begin position="1"/>
        <end position="20"/>
    </location>
</feature>
<dbReference type="NCBIfam" id="TIGR02595">
    <property type="entry name" value="PEP_CTERM"/>
    <property type="match status" value="1"/>
</dbReference>
<dbReference type="Pfam" id="PF07589">
    <property type="entry name" value="PEP-CTERM"/>
    <property type="match status" value="1"/>
</dbReference>
<reference evidence="3 4" key="1">
    <citation type="journal article" date="2019" name="Environ. Microbiol.">
        <title>Species interactions and distinct microbial communities in high Arctic permafrost affected cryosols are associated with the CH4 and CO2 gas fluxes.</title>
        <authorList>
            <person name="Altshuler I."/>
            <person name="Hamel J."/>
            <person name="Turney S."/>
            <person name="Magnuson E."/>
            <person name="Levesque R."/>
            <person name="Greer C."/>
            <person name="Whyte L.G."/>
        </authorList>
    </citation>
    <scope>NUCLEOTIDE SEQUENCE [LARGE SCALE GENOMIC DNA]</scope>
    <source>
        <strain evidence="3 4">S9.3B</strain>
    </source>
</reference>
<dbReference type="Proteomes" id="UP000317078">
    <property type="component" value="Unassembled WGS sequence"/>
</dbReference>
<proteinExistence type="predicted"/>
<feature type="chain" id="PRO_5021427111" evidence="1">
    <location>
        <begin position="21"/>
        <end position="196"/>
    </location>
</feature>
<keyword evidence="1" id="KW-0732">Signal</keyword>